<proteinExistence type="predicted"/>
<accession>A0ABU8TSL6</accession>
<evidence type="ECO:0000313" key="1">
    <source>
        <dbReference type="EMBL" id="MEJ8476701.1"/>
    </source>
</evidence>
<organism evidence="1 2">
    <name type="scientific">Roseibium algae</name>
    <dbReference type="NCBI Taxonomy" id="3123038"/>
    <lineage>
        <taxon>Bacteria</taxon>
        <taxon>Pseudomonadati</taxon>
        <taxon>Pseudomonadota</taxon>
        <taxon>Alphaproteobacteria</taxon>
        <taxon>Hyphomicrobiales</taxon>
        <taxon>Stappiaceae</taxon>
        <taxon>Roseibium</taxon>
    </lineage>
</organism>
<reference evidence="1 2" key="1">
    <citation type="submission" date="2024-02" db="EMBL/GenBank/DDBJ databases">
        <title>Roseibium algae sp. nov., isolated from marine alga (Grateloupia sp.), showing potential in myo-inositol conversion.</title>
        <authorList>
            <person name="Wang Y."/>
        </authorList>
    </citation>
    <scope>NUCLEOTIDE SEQUENCE [LARGE SCALE GENOMIC DNA]</scope>
    <source>
        <strain evidence="1 2">H3510</strain>
    </source>
</reference>
<comment type="caution">
    <text evidence="1">The sequence shown here is derived from an EMBL/GenBank/DDBJ whole genome shotgun (WGS) entry which is preliminary data.</text>
</comment>
<name>A0ABU8TSL6_9HYPH</name>
<evidence type="ECO:0000313" key="2">
    <source>
        <dbReference type="Proteomes" id="UP001385499"/>
    </source>
</evidence>
<keyword evidence="2" id="KW-1185">Reference proteome</keyword>
<gene>
    <name evidence="1" type="ORF">V6575_21685</name>
</gene>
<protein>
    <submittedName>
        <fullName evidence="1">Uncharacterized protein</fullName>
    </submittedName>
</protein>
<sequence length="242" mass="27478">MNEPLKSVPSAYRGLWERTLLERYSKGTLTSDRPVRVFWMQTALWHADLRIPLDRPDFSGIQNIEDCSRDQLVFIAGQEAFFGITKVDGVVCTWLRLMDLNPGTALDIGRMTFTNPDLLLERGIAEDYLEHWSRCPQSTPDAEQNLQKDVSGRLFLTSGNWSIRVNPRLPANTDIDPYEALDQLSHADLLWRASLEVTLCEKRKESWMALISTHPWIEGQVLQEASGIARTNGTDTLNGMAM</sequence>
<dbReference type="RefSeq" id="WP_340277414.1">
    <property type="nucleotide sequence ID" value="NZ_JBAKIA010000024.1"/>
</dbReference>
<dbReference type="EMBL" id="JBAKIA010000024">
    <property type="protein sequence ID" value="MEJ8476701.1"/>
    <property type="molecule type" value="Genomic_DNA"/>
</dbReference>
<dbReference type="Proteomes" id="UP001385499">
    <property type="component" value="Unassembled WGS sequence"/>
</dbReference>